<feature type="transmembrane region" description="Helical" evidence="8">
    <location>
        <begin position="74"/>
        <end position="94"/>
    </location>
</feature>
<evidence type="ECO:0000256" key="7">
    <source>
        <dbReference type="ARBA" id="ARBA00023136"/>
    </source>
</evidence>
<reference evidence="11 12" key="1">
    <citation type="submission" date="2017-09" db="EMBL/GenBank/DDBJ databases">
        <title>Arcobacter canalis sp. nov., a new species isolated from a water canal contaminated with urban sewage.</title>
        <authorList>
            <person name="Perez-Cataluna A."/>
            <person name="Salas-Masso N."/>
            <person name="Figueras M.J."/>
        </authorList>
    </citation>
    <scope>NUCLEOTIDE SEQUENCE [LARGE SCALE GENOMIC DNA]</scope>
    <source>
        <strain evidence="11 12">F98-3</strain>
    </source>
</reference>
<feature type="transmembrane region" description="Helical" evidence="8">
    <location>
        <begin position="208"/>
        <end position="228"/>
    </location>
</feature>
<comment type="similarity">
    <text evidence="2">Belongs to the EamA transporter family.</text>
</comment>
<dbReference type="NCBIfam" id="TIGR00688">
    <property type="entry name" value="rarD"/>
    <property type="match status" value="1"/>
</dbReference>
<accession>A0A2G1DGF7</accession>
<keyword evidence="7 8" id="KW-0472">Membrane</keyword>
<evidence type="ECO:0000313" key="13">
    <source>
        <dbReference type="Proteomes" id="UP000262712"/>
    </source>
</evidence>
<keyword evidence="6 8" id="KW-1133">Transmembrane helix</keyword>
<dbReference type="PANTHER" id="PTHR22911">
    <property type="entry name" value="ACYL-MALONYL CONDENSING ENZYME-RELATED"/>
    <property type="match status" value="1"/>
</dbReference>
<dbReference type="Pfam" id="PF00892">
    <property type="entry name" value="EamA"/>
    <property type="match status" value="2"/>
</dbReference>
<feature type="transmembrane region" description="Helical" evidence="8">
    <location>
        <begin position="7"/>
        <end position="25"/>
    </location>
</feature>
<protein>
    <submittedName>
        <fullName evidence="11">Protein RarD</fullName>
    </submittedName>
    <submittedName>
        <fullName evidence="10">Resistance permease RarD</fullName>
    </submittedName>
</protein>
<sequence>MNERKIGLIYALCAFFFWGLVPIYYKQVMMVPPFEILAARIIFSVVVLICLLFISNQFNTLKPIFKSMRKMKYLIIASLLISFNWFTFIYAISVNKIVEASLGYFITPLVSVALGFFIFNEKINKLQKVAIFLAFIAICYQLITIGNIPLIALGLAFSFGFYGMVRKKVEIASLPGLFIETIIMLPFAAFYLYVLYENSTSVFNTLDSYNMFVLSLSGLVTVLPLLWFNSAAIRLDLTTLGFLQYSGPTVAFFVAVFLYNEEININKFITFILIWIALVIFSYDAVKKRRRK</sequence>
<evidence type="ECO:0000256" key="6">
    <source>
        <dbReference type="ARBA" id="ARBA00022989"/>
    </source>
</evidence>
<name>A0A2G1DGF7_9BACT</name>
<reference evidence="10 13" key="2">
    <citation type="submission" date="2018-08" db="EMBL/GenBank/DDBJ databases">
        <title>Complete genome of the Arcobacter molluscorum type strain LMG 25693.</title>
        <authorList>
            <person name="Miller W.G."/>
            <person name="Yee E."/>
            <person name="Bono J.L."/>
        </authorList>
    </citation>
    <scope>NUCLEOTIDE SEQUENCE [LARGE SCALE GENOMIC DNA]</scope>
    <source>
        <strain evidence="10 13">CECT 7696</strain>
    </source>
</reference>
<feature type="transmembrane region" description="Helical" evidence="8">
    <location>
        <begin position="265"/>
        <end position="286"/>
    </location>
</feature>
<evidence type="ECO:0000256" key="5">
    <source>
        <dbReference type="ARBA" id="ARBA00022692"/>
    </source>
</evidence>
<evidence type="ECO:0000313" key="12">
    <source>
        <dbReference type="Proteomes" id="UP000221222"/>
    </source>
</evidence>
<dbReference type="InterPro" id="IPR004626">
    <property type="entry name" value="RarD"/>
</dbReference>
<evidence type="ECO:0000256" key="2">
    <source>
        <dbReference type="ARBA" id="ARBA00007362"/>
    </source>
</evidence>
<keyword evidence="4" id="KW-1003">Cell membrane</keyword>
<dbReference type="SUPFAM" id="SSF103481">
    <property type="entry name" value="Multidrug resistance efflux transporter EmrE"/>
    <property type="match status" value="2"/>
</dbReference>
<evidence type="ECO:0000256" key="3">
    <source>
        <dbReference type="ARBA" id="ARBA00022448"/>
    </source>
</evidence>
<dbReference type="PANTHER" id="PTHR22911:SF137">
    <property type="entry name" value="SOLUTE CARRIER FAMILY 35 MEMBER G2-RELATED"/>
    <property type="match status" value="1"/>
</dbReference>
<feature type="transmembrane region" description="Helical" evidence="8">
    <location>
        <begin position="240"/>
        <end position="259"/>
    </location>
</feature>
<dbReference type="EMBL" id="CP032098">
    <property type="protein sequence ID" value="AXX93452.1"/>
    <property type="molecule type" value="Genomic_DNA"/>
</dbReference>
<dbReference type="KEGG" id="amol:AMOL_2510"/>
<dbReference type="Proteomes" id="UP000221222">
    <property type="component" value="Unassembled WGS sequence"/>
</dbReference>
<evidence type="ECO:0000256" key="8">
    <source>
        <dbReference type="SAM" id="Phobius"/>
    </source>
</evidence>
<keyword evidence="5 8" id="KW-0812">Transmembrane</keyword>
<feature type="domain" description="EamA" evidence="9">
    <location>
        <begin position="150"/>
        <end position="282"/>
    </location>
</feature>
<keyword evidence="12" id="KW-1185">Reference proteome</keyword>
<feature type="transmembrane region" description="Helical" evidence="8">
    <location>
        <begin position="126"/>
        <end position="143"/>
    </location>
</feature>
<evidence type="ECO:0000259" key="9">
    <source>
        <dbReference type="Pfam" id="PF00892"/>
    </source>
</evidence>
<comment type="subcellular location">
    <subcellularLocation>
        <location evidence="1">Cell membrane</location>
        <topology evidence="1">Multi-pass membrane protein</topology>
    </subcellularLocation>
</comment>
<feature type="transmembrane region" description="Helical" evidence="8">
    <location>
        <begin position="37"/>
        <end position="54"/>
    </location>
</feature>
<dbReference type="InterPro" id="IPR037185">
    <property type="entry name" value="EmrE-like"/>
</dbReference>
<feature type="domain" description="EamA" evidence="9">
    <location>
        <begin position="6"/>
        <end position="139"/>
    </location>
</feature>
<evidence type="ECO:0000256" key="1">
    <source>
        <dbReference type="ARBA" id="ARBA00004651"/>
    </source>
</evidence>
<evidence type="ECO:0000256" key="4">
    <source>
        <dbReference type="ARBA" id="ARBA00022475"/>
    </source>
</evidence>
<evidence type="ECO:0000313" key="10">
    <source>
        <dbReference type="EMBL" id="AXX93452.1"/>
    </source>
</evidence>
<dbReference type="InterPro" id="IPR000620">
    <property type="entry name" value="EamA_dom"/>
</dbReference>
<dbReference type="RefSeq" id="WP_099343016.1">
    <property type="nucleotide sequence ID" value="NZ_CP032098.1"/>
</dbReference>
<evidence type="ECO:0000313" key="11">
    <source>
        <dbReference type="EMBL" id="PHO17534.1"/>
    </source>
</evidence>
<feature type="transmembrane region" description="Helical" evidence="8">
    <location>
        <begin position="100"/>
        <end position="119"/>
    </location>
</feature>
<feature type="transmembrane region" description="Helical" evidence="8">
    <location>
        <begin position="177"/>
        <end position="196"/>
    </location>
</feature>
<proteinExistence type="inferred from homology"/>
<dbReference type="EMBL" id="NXFY01000016">
    <property type="protein sequence ID" value="PHO17534.1"/>
    <property type="molecule type" value="Genomic_DNA"/>
</dbReference>
<organism evidence="11 12">
    <name type="scientific">Malaciobacter molluscorum LMG 25693</name>
    <dbReference type="NCBI Taxonomy" id="870501"/>
    <lineage>
        <taxon>Bacteria</taxon>
        <taxon>Pseudomonadati</taxon>
        <taxon>Campylobacterota</taxon>
        <taxon>Epsilonproteobacteria</taxon>
        <taxon>Campylobacterales</taxon>
        <taxon>Arcobacteraceae</taxon>
        <taxon>Malaciobacter</taxon>
    </lineage>
</organism>
<dbReference type="GO" id="GO:0005886">
    <property type="term" value="C:plasma membrane"/>
    <property type="evidence" value="ECO:0007669"/>
    <property type="project" value="UniProtKB-SubCell"/>
</dbReference>
<dbReference type="AlphaFoldDB" id="A0A2G1DGF7"/>
<dbReference type="Proteomes" id="UP000262712">
    <property type="component" value="Chromosome"/>
</dbReference>
<gene>
    <name evidence="11" type="primary">rarD</name>
    <name evidence="10" type="ORF">AMOL_2510</name>
    <name evidence="11" type="ORF">CPU12_10215</name>
</gene>
<keyword evidence="3" id="KW-0813">Transport</keyword>